<feature type="region of interest" description="Disordered" evidence="1">
    <location>
        <begin position="418"/>
        <end position="445"/>
    </location>
</feature>
<evidence type="ECO:0000313" key="4">
    <source>
        <dbReference type="Proteomes" id="UP000719412"/>
    </source>
</evidence>
<feature type="compositionally biased region" description="Basic and acidic residues" evidence="1">
    <location>
        <begin position="490"/>
        <end position="501"/>
    </location>
</feature>
<dbReference type="Gene3D" id="2.30.30.140">
    <property type="match status" value="1"/>
</dbReference>
<gene>
    <name evidence="3" type="ORF">GEV33_000699</name>
</gene>
<evidence type="ECO:0000259" key="2">
    <source>
        <dbReference type="PROSITE" id="PS50304"/>
    </source>
</evidence>
<protein>
    <recommendedName>
        <fullName evidence="2">Tudor domain-containing protein</fullName>
    </recommendedName>
</protein>
<dbReference type="SMART" id="SM00333">
    <property type="entry name" value="TUDOR"/>
    <property type="match status" value="1"/>
</dbReference>
<organism evidence="3 4">
    <name type="scientific">Tenebrio molitor</name>
    <name type="common">Yellow mealworm beetle</name>
    <dbReference type="NCBI Taxonomy" id="7067"/>
    <lineage>
        <taxon>Eukaryota</taxon>
        <taxon>Metazoa</taxon>
        <taxon>Ecdysozoa</taxon>
        <taxon>Arthropoda</taxon>
        <taxon>Hexapoda</taxon>
        <taxon>Insecta</taxon>
        <taxon>Pterygota</taxon>
        <taxon>Neoptera</taxon>
        <taxon>Endopterygota</taxon>
        <taxon>Coleoptera</taxon>
        <taxon>Polyphaga</taxon>
        <taxon>Cucujiformia</taxon>
        <taxon>Tenebrionidae</taxon>
        <taxon>Tenebrio</taxon>
    </lineage>
</organism>
<dbReference type="PROSITE" id="PS50304">
    <property type="entry name" value="TUDOR"/>
    <property type="match status" value="1"/>
</dbReference>
<sequence length="575" mass="65814">MLKTISEELSREPVTYCVGGKLAGFQELEYDEAAKAVIGQHIEKRKKFRLELGFDDEIDLFDGTQLLSEQLKEEVGKRVLLQDIKPYKPEFGIKPYLCGCYRSSSDFALVPSEELQNHIDYVLRSEIEDDEPYSPTVKEVCLCFYVDQWYRCVVSRILNSEYEVLLLDFGNVEIIKKENLRKLDEQSRQVPPLALPCKLIGLPKDQNVEDLLKNIIIEGEIYNVDVKCIDEGKCQVEIPEDKGYVNIYGHDVRVYVCEKTGQIVIPIDELKEMGFRLYKKSQYGKLLIDDNQFSKEFDMYMLQSAQTYMLENKITFKENDILESINKCKKMLTGGQNDTTMSTPTSNFKNHLVETTPASSITPNLKQSVTVQNENLDIHDHQFRGFTKKKSPASVVCSFDNSLSQDLKKINLVDSARQRNSFNGEDNSIPRSHSPDYPPSEKSNSFVQKLYSPNTSFESKTSPNPNVPLELRKPNSFSHVQLPNSAADSNQKRSLDGADNKEEIKRLEPITLDKTEHNVLVSFVEKPNNYWVQDADHADDLLEIATKIKECVAKQPIVSKYVYNKLYLAQDDGLW</sequence>
<name>A0A8J6HX03_TENMO</name>
<dbReference type="Proteomes" id="UP000719412">
    <property type="component" value="Unassembled WGS sequence"/>
</dbReference>
<feature type="compositionally biased region" description="Polar residues" evidence="1">
    <location>
        <begin position="479"/>
        <end position="489"/>
    </location>
</feature>
<accession>A0A8J6HX03</accession>
<dbReference type="SUPFAM" id="SSF63748">
    <property type="entry name" value="Tudor/PWWP/MBT"/>
    <property type="match status" value="1"/>
</dbReference>
<dbReference type="EMBL" id="JABDTM020004414">
    <property type="protein sequence ID" value="KAH0822092.1"/>
    <property type="molecule type" value="Genomic_DNA"/>
</dbReference>
<evidence type="ECO:0000256" key="1">
    <source>
        <dbReference type="SAM" id="MobiDB-lite"/>
    </source>
</evidence>
<dbReference type="PANTHER" id="PTHR22948">
    <property type="entry name" value="TUDOR DOMAIN CONTAINING PROTEIN"/>
    <property type="match status" value="1"/>
</dbReference>
<feature type="domain" description="Tudor" evidence="2">
    <location>
        <begin position="134"/>
        <end position="190"/>
    </location>
</feature>
<proteinExistence type="predicted"/>
<evidence type="ECO:0000313" key="3">
    <source>
        <dbReference type="EMBL" id="KAH0822092.1"/>
    </source>
</evidence>
<dbReference type="PANTHER" id="PTHR22948:SF72">
    <property type="entry name" value="TUDOR DOMAIN-CONTAINING PROTEIN"/>
    <property type="match status" value="1"/>
</dbReference>
<reference evidence="3" key="2">
    <citation type="submission" date="2021-08" db="EMBL/GenBank/DDBJ databases">
        <authorList>
            <person name="Eriksson T."/>
        </authorList>
    </citation>
    <scope>NUCLEOTIDE SEQUENCE</scope>
    <source>
        <strain evidence="3">Stoneville</strain>
        <tissue evidence="3">Whole head</tissue>
    </source>
</reference>
<reference evidence="3" key="1">
    <citation type="journal article" date="2020" name="J Insects Food Feed">
        <title>The yellow mealworm (Tenebrio molitor) genome: a resource for the emerging insects as food and feed industry.</title>
        <authorList>
            <person name="Eriksson T."/>
            <person name="Andere A."/>
            <person name="Kelstrup H."/>
            <person name="Emery V."/>
            <person name="Picard C."/>
        </authorList>
    </citation>
    <scope>NUCLEOTIDE SEQUENCE</scope>
    <source>
        <strain evidence="3">Stoneville</strain>
        <tissue evidence="3">Whole head</tissue>
    </source>
</reference>
<feature type="compositionally biased region" description="Polar residues" evidence="1">
    <location>
        <begin position="418"/>
        <end position="431"/>
    </location>
</feature>
<feature type="region of interest" description="Disordered" evidence="1">
    <location>
        <begin position="479"/>
        <end position="501"/>
    </location>
</feature>
<dbReference type="InterPro" id="IPR002999">
    <property type="entry name" value="Tudor"/>
</dbReference>
<dbReference type="Pfam" id="PF00567">
    <property type="entry name" value="TUDOR"/>
    <property type="match status" value="1"/>
</dbReference>
<comment type="caution">
    <text evidence="3">The sequence shown here is derived from an EMBL/GenBank/DDBJ whole genome shotgun (WGS) entry which is preliminary data.</text>
</comment>
<dbReference type="AlphaFoldDB" id="A0A8J6HX03"/>
<dbReference type="InterPro" id="IPR050621">
    <property type="entry name" value="Tudor_domain_containing"/>
</dbReference>
<keyword evidence="4" id="KW-1185">Reference proteome</keyword>